<dbReference type="Proteomes" id="UP000050525">
    <property type="component" value="Unassembled WGS sequence"/>
</dbReference>
<keyword evidence="2" id="KW-1185">Reference proteome</keyword>
<accession>A0A151MGE6</accession>
<name>A0A151MGE6_ALLMI</name>
<comment type="caution">
    <text evidence="1">The sequence shown here is derived from an EMBL/GenBank/DDBJ whole genome shotgun (WGS) entry which is preliminary data.</text>
</comment>
<organism evidence="1 2">
    <name type="scientific">Alligator mississippiensis</name>
    <name type="common">American alligator</name>
    <dbReference type="NCBI Taxonomy" id="8496"/>
    <lineage>
        <taxon>Eukaryota</taxon>
        <taxon>Metazoa</taxon>
        <taxon>Chordata</taxon>
        <taxon>Craniata</taxon>
        <taxon>Vertebrata</taxon>
        <taxon>Euteleostomi</taxon>
        <taxon>Archelosauria</taxon>
        <taxon>Archosauria</taxon>
        <taxon>Crocodylia</taxon>
        <taxon>Alligatoridae</taxon>
        <taxon>Alligatorinae</taxon>
        <taxon>Alligator</taxon>
    </lineage>
</organism>
<proteinExistence type="predicted"/>
<evidence type="ECO:0000313" key="1">
    <source>
        <dbReference type="EMBL" id="KYO23597.1"/>
    </source>
</evidence>
<protein>
    <submittedName>
        <fullName evidence="1">Uncharacterized protein</fullName>
    </submittedName>
</protein>
<reference evidence="1 2" key="1">
    <citation type="journal article" date="2012" name="Genome Biol.">
        <title>Sequencing three crocodilian genomes to illuminate the evolution of archosaurs and amniotes.</title>
        <authorList>
            <person name="St John J.A."/>
            <person name="Braun E.L."/>
            <person name="Isberg S.R."/>
            <person name="Miles L.G."/>
            <person name="Chong A.Y."/>
            <person name="Gongora J."/>
            <person name="Dalzell P."/>
            <person name="Moran C."/>
            <person name="Bed'hom B."/>
            <person name="Abzhanov A."/>
            <person name="Burgess S.C."/>
            <person name="Cooksey A.M."/>
            <person name="Castoe T.A."/>
            <person name="Crawford N.G."/>
            <person name="Densmore L.D."/>
            <person name="Drew J.C."/>
            <person name="Edwards S.V."/>
            <person name="Faircloth B.C."/>
            <person name="Fujita M.K."/>
            <person name="Greenwold M.J."/>
            <person name="Hoffmann F.G."/>
            <person name="Howard J.M."/>
            <person name="Iguchi T."/>
            <person name="Janes D.E."/>
            <person name="Khan S.Y."/>
            <person name="Kohno S."/>
            <person name="de Koning A.J."/>
            <person name="Lance S.L."/>
            <person name="McCarthy F.M."/>
            <person name="McCormack J.E."/>
            <person name="Merchant M.E."/>
            <person name="Peterson D.G."/>
            <person name="Pollock D.D."/>
            <person name="Pourmand N."/>
            <person name="Raney B.J."/>
            <person name="Roessler K.A."/>
            <person name="Sanford J.R."/>
            <person name="Sawyer R.H."/>
            <person name="Schmidt C.J."/>
            <person name="Triplett E.W."/>
            <person name="Tuberville T.D."/>
            <person name="Venegas-Anaya M."/>
            <person name="Howard J.T."/>
            <person name="Jarvis E.D."/>
            <person name="Guillette L.J.Jr."/>
            <person name="Glenn T.C."/>
            <person name="Green R.E."/>
            <person name="Ray D.A."/>
        </authorList>
    </citation>
    <scope>NUCLEOTIDE SEQUENCE [LARGE SCALE GENOMIC DNA]</scope>
    <source>
        <strain evidence="1">KSC_2009_1</strain>
    </source>
</reference>
<dbReference type="AlphaFoldDB" id="A0A151MGE6"/>
<dbReference type="EMBL" id="AKHW03006178">
    <property type="protein sequence ID" value="KYO23597.1"/>
    <property type="molecule type" value="Genomic_DNA"/>
</dbReference>
<sequence length="66" mass="7742">MYKQYLRTAFYTGIFGFEEPAESCDTHQLCFWSSVRTASEFSLKKRILQMSWSTEDFPLTTETAMP</sequence>
<evidence type="ECO:0000313" key="2">
    <source>
        <dbReference type="Proteomes" id="UP000050525"/>
    </source>
</evidence>
<gene>
    <name evidence="1" type="ORF">Y1Q_0002241</name>
</gene>